<dbReference type="GO" id="GO:0043565">
    <property type="term" value="F:sequence-specific DNA binding"/>
    <property type="evidence" value="ECO:0007669"/>
    <property type="project" value="TreeGrafter"/>
</dbReference>
<proteinExistence type="predicted"/>
<feature type="region of interest" description="Disordered" evidence="6">
    <location>
        <begin position="51"/>
        <end position="77"/>
    </location>
</feature>
<keyword evidence="4" id="KW-0804">Transcription</keyword>
<dbReference type="HOGENOM" id="CLU_026660_0_0_1"/>
<dbReference type="GO" id="GO:0005634">
    <property type="term" value="C:nucleus"/>
    <property type="evidence" value="ECO:0007669"/>
    <property type="project" value="UniProtKB-SubCell"/>
</dbReference>
<reference evidence="8 9" key="2">
    <citation type="journal article" date="2013" name="PLoS Genet.">
        <title>Comparative genome structure, secondary metabolite, and effector coding capacity across Cochliobolus pathogens.</title>
        <authorList>
            <person name="Condon B.J."/>
            <person name="Leng Y."/>
            <person name="Wu D."/>
            <person name="Bushley K.E."/>
            <person name="Ohm R.A."/>
            <person name="Otillar R."/>
            <person name="Martin J."/>
            <person name="Schackwitz W."/>
            <person name="Grimwood J."/>
            <person name="MohdZainudin N."/>
            <person name="Xue C."/>
            <person name="Wang R."/>
            <person name="Manning V.A."/>
            <person name="Dhillon B."/>
            <person name="Tu Z.J."/>
            <person name="Steffenson B.J."/>
            <person name="Salamov A."/>
            <person name="Sun H."/>
            <person name="Lowry S."/>
            <person name="LaButti K."/>
            <person name="Han J."/>
            <person name="Copeland A."/>
            <person name="Lindquist E."/>
            <person name="Barry K."/>
            <person name="Schmutz J."/>
            <person name="Baker S.E."/>
            <person name="Ciuffetti L.M."/>
            <person name="Grigoriev I.V."/>
            <person name="Zhong S."/>
            <person name="Turgeon B.G."/>
        </authorList>
    </citation>
    <scope>NUCLEOTIDE SEQUENCE [LARGE SCALE GENOMIC DNA]</scope>
    <source>
        <strain evidence="9">28A</strain>
    </source>
</reference>
<dbReference type="InterPro" id="IPR001138">
    <property type="entry name" value="Zn2Cys6_DnaBD"/>
</dbReference>
<name>R0IA94_EXST2</name>
<dbReference type="PROSITE" id="PS50048">
    <property type="entry name" value="ZN2_CY6_FUNGAL_2"/>
    <property type="match status" value="1"/>
</dbReference>
<evidence type="ECO:0000256" key="5">
    <source>
        <dbReference type="ARBA" id="ARBA00023242"/>
    </source>
</evidence>
<dbReference type="PANTHER" id="PTHR47540:SF4">
    <property type="entry name" value="TRANSCRIPTION FACTOR RGLT"/>
    <property type="match status" value="1"/>
</dbReference>
<feature type="domain" description="Zn(2)-C6 fungal-type" evidence="7">
    <location>
        <begin position="17"/>
        <end position="47"/>
    </location>
</feature>
<dbReference type="Gene3D" id="4.10.240.10">
    <property type="entry name" value="Zn(2)-C6 fungal-type DNA-binding domain"/>
    <property type="match status" value="1"/>
</dbReference>
<dbReference type="Proteomes" id="UP000016935">
    <property type="component" value="Unassembled WGS sequence"/>
</dbReference>
<dbReference type="GO" id="GO:0008270">
    <property type="term" value="F:zinc ion binding"/>
    <property type="evidence" value="ECO:0007669"/>
    <property type="project" value="InterPro"/>
</dbReference>
<reference evidence="8 9" key="1">
    <citation type="journal article" date="2012" name="PLoS Pathog.">
        <title>Diverse lifestyles and strategies of plant pathogenesis encoded in the genomes of eighteen Dothideomycetes fungi.</title>
        <authorList>
            <person name="Ohm R.A."/>
            <person name="Feau N."/>
            <person name="Henrissat B."/>
            <person name="Schoch C.L."/>
            <person name="Horwitz B.A."/>
            <person name="Barry K.W."/>
            <person name="Condon B.J."/>
            <person name="Copeland A.C."/>
            <person name="Dhillon B."/>
            <person name="Glaser F."/>
            <person name="Hesse C.N."/>
            <person name="Kosti I."/>
            <person name="LaButti K."/>
            <person name="Lindquist E.A."/>
            <person name="Lucas S."/>
            <person name="Salamov A.A."/>
            <person name="Bradshaw R.E."/>
            <person name="Ciuffetti L."/>
            <person name="Hamelin R.C."/>
            <person name="Kema G.H.J."/>
            <person name="Lawrence C."/>
            <person name="Scott J.A."/>
            <person name="Spatafora J.W."/>
            <person name="Turgeon B.G."/>
            <person name="de Wit P.J.G.M."/>
            <person name="Zhong S."/>
            <person name="Goodwin S.B."/>
            <person name="Grigoriev I.V."/>
        </authorList>
    </citation>
    <scope>NUCLEOTIDE SEQUENCE [LARGE SCALE GENOMIC DNA]</scope>
    <source>
        <strain evidence="9">28A</strain>
    </source>
</reference>
<dbReference type="AlphaFoldDB" id="R0IA94"/>
<dbReference type="CDD" id="cd00067">
    <property type="entry name" value="GAL4"/>
    <property type="match status" value="1"/>
</dbReference>
<keyword evidence="9" id="KW-1185">Reference proteome</keyword>
<dbReference type="GO" id="GO:0000981">
    <property type="term" value="F:DNA-binding transcription factor activity, RNA polymerase II-specific"/>
    <property type="evidence" value="ECO:0007669"/>
    <property type="project" value="InterPro"/>
</dbReference>
<dbReference type="InterPro" id="IPR051711">
    <property type="entry name" value="Stress_Response_Reg"/>
</dbReference>
<dbReference type="OrthoDB" id="4356994at2759"/>
<dbReference type="InterPro" id="IPR036864">
    <property type="entry name" value="Zn2-C6_fun-type_DNA-bd_sf"/>
</dbReference>
<keyword evidence="3" id="KW-0238">DNA-binding</keyword>
<evidence type="ECO:0000256" key="4">
    <source>
        <dbReference type="ARBA" id="ARBA00023163"/>
    </source>
</evidence>
<comment type="subcellular location">
    <subcellularLocation>
        <location evidence="1">Nucleus</location>
    </subcellularLocation>
</comment>
<dbReference type="eggNOG" id="ENOG502SE9E">
    <property type="taxonomic scope" value="Eukaryota"/>
</dbReference>
<evidence type="ECO:0000313" key="9">
    <source>
        <dbReference type="Proteomes" id="UP000016935"/>
    </source>
</evidence>
<gene>
    <name evidence="8" type="ORF">SETTUDRAFT_97479</name>
</gene>
<evidence type="ECO:0000256" key="1">
    <source>
        <dbReference type="ARBA" id="ARBA00004123"/>
    </source>
</evidence>
<protein>
    <recommendedName>
        <fullName evidence="7">Zn(2)-C6 fungal-type domain-containing protein</fullName>
    </recommendedName>
</protein>
<accession>R0IA94</accession>
<dbReference type="Pfam" id="PF00172">
    <property type="entry name" value="Zn_clus"/>
    <property type="match status" value="1"/>
</dbReference>
<dbReference type="SUPFAM" id="SSF57701">
    <property type="entry name" value="Zn2/Cys6 DNA-binding domain"/>
    <property type="match status" value="1"/>
</dbReference>
<evidence type="ECO:0000256" key="2">
    <source>
        <dbReference type="ARBA" id="ARBA00023015"/>
    </source>
</evidence>
<dbReference type="RefSeq" id="XP_008030517.1">
    <property type="nucleotide sequence ID" value="XM_008032326.1"/>
</dbReference>
<dbReference type="STRING" id="671987.R0IA94"/>
<sequence length="385" mass="42749">MAQAQAAVRPAEKLHAACDECRTRKLKCSGDTPACVRCKKEKMVCFYSPQKQMGRPRKKRREGEADESTGPLTEAHDGYANTLNTVPDLPNYPSFDSLVSAPSLQNAYSSSHSSVHEAVTPGQFDFTFPGQFGISPGQDFAYFRSNFDLPVDPSLWDLPPDLLADNVAESPSSQHIEGPCACLTTTWLTLTELQAVTSFDFPQVVIPLRKAMSALADIIACPQCPKDPFCAIQNVQSIVSLMKAITERFNKVLIGIDREAARLEETGQKKPYRIGDTNPALLHLHTGTPDCPMGFNIELEAKDWKRLVKTALKTEVYGGGRNSQSLLDLVKKSELRQEKWHNDRHSWVEDMVQLHGGRGDCANSQGCQALGAQHIRRTIDHLRWD</sequence>
<dbReference type="PANTHER" id="PTHR47540">
    <property type="entry name" value="THIAMINE REPRESSIBLE GENES REGULATORY PROTEIN THI5"/>
    <property type="match status" value="1"/>
</dbReference>
<organism evidence="8 9">
    <name type="scientific">Exserohilum turcicum (strain 28A)</name>
    <name type="common">Northern leaf blight fungus</name>
    <name type="synonym">Setosphaeria turcica</name>
    <dbReference type="NCBI Taxonomy" id="671987"/>
    <lineage>
        <taxon>Eukaryota</taxon>
        <taxon>Fungi</taxon>
        <taxon>Dikarya</taxon>
        <taxon>Ascomycota</taxon>
        <taxon>Pezizomycotina</taxon>
        <taxon>Dothideomycetes</taxon>
        <taxon>Pleosporomycetidae</taxon>
        <taxon>Pleosporales</taxon>
        <taxon>Pleosporineae</taxon>
        <taxon>Pleosporaceae</taxon>
        <taxon>Exserohilum</taxon>
    </lineage>
</organism>
<dbReference type="PROSITE" id="PS00463">
    <property type="entry name" value="ZN2_CY6_FUNGAL_1"/>
    <property type="match status" value="1"/>
</dbReference>
<dbReference type="EMBL" id="KB908855">
    <property type="protein sequence ID" value="EOA82251.1"/>
    <property type="molecule type" value="Genomic_DNA"/>
</dbReference>
<keyword evidence="5" id="KW-0539">Nucleus</keyword>
<evidence type="ECO:0000256" key="6">
    <source>
        <dbReference type="SAM" id="MobiDB-lite"/>
    </source>
</evidence>
<evidence type="ECO:0000313" key="8">
    <source>
        <dbReference type="EMBL" id="EOA82251.1"/>
    </source>
</evidence>
<dbReference type="GeneID" id="19406307"/>
<dbReference type="SMART" id="SM00066">
    <property type="entry name" value="GAL4"/>
    <property type="match status" value="1"/>
</dbReference>
<evidence type="ECO:0000259" key="7">
    <source>
        <dbReference type="PROSITE" id="PS50048"/>
    </source>
</evidence>
<dbReference type="GO" id="GO:0045944">
    <property type="term" value="P:positive regulation of transcription by RNA polymerase II"/>
    <property type="evidence" value="ECO:0007669"/>
    <property type="project" value="TreeGrafter"/>
</dbReference>
<keyword evidence="2" id="KW-0805">Transcription regulation</keyword>
<evidence type="ECO:0000256" key="3">
    <source>
        <dbReference type="ARBA" id="ARBA00023125"/>
    </source>
</evidence>